<dbReference type="GO" id="GO:0003700">
    <property type="term" value="F:DNA-binding transcription factor activity"/>
    <property type="evidence" value="ECO:0007669"/>
    <property type="project" value="InterPro"/>
</dbReference>
<organism evidence="3 4">
    <name type="scientific">Lentilactobacillus buchneri DSM 20057</name>
    <dbReference type="NCBI Taxonomy" id="1423728"/>
    <lineage>
        <taxon>Bacteria</taxon>
        <taxon>Bacillati</taxon>
        <taxon>Bacillota</taxon>
        <taxon>Bacilli</taxon>
        <taxon>Lactobacillales</taxon>
        <taxon>Lactobacillaceae</taxon>
        <taxon>Lentilactobacillus</taxon>
    </lineage>
</organism>
<gene>
    <name evidence="3" type="ORF">C5L32_001595</name>
</gene>
<dbReference type="SMART" id="SM00422">
    <property type="entry name" value="HTH_MERR"/>
    <property type="match status" value="1"/>
</dbReference>
<evidence type="ECO:0000313" key="3">
    <source>
        <dbReference type="EMBL" id="TDG78595.1"/>
    </source>
</evidence>
<dbReference type="CDD" id="cd01109">
    <property type="entry name" value="HTH_YyaN"/>
    <property type="match status" value="1"/>
</dbReference>
<dbReference type="InterPro" id="IPR009061">
    <property type="entry name" value="DNA-bd_dom_put_sf"/>
</dbReference>
<evidence type="ECO:0000259" key="2">
    <source>
        <dbReference type="PROSITE" id="PS50937"/>
    </source>
</evidence>
<keyword evidence="1" id="KW-0238">DNA-binding</keyword>
<dbReference type="PANTHER" id="PTHR30204:SF82">
    <property type="entry name" value="TRANSCRIPTIONAL REGULATOR, MERR FAMILY"/>
    <property type="match status" value="1"/>
</dbReference>
<dbReference type="PRINTS" id="PR00040">
    <property type="entry name" value="HTHMERR"/>
</dbReference>
<reference evidence="3 4" key="1">
    <citation type="journal article" date="2019" name="Appl. Microbiol. Biotechnol.">
        <title>Uncovering carbohydrate metabolism through a genotype-phenotype association study of 56 lactic acid bacteria genomes.</title>
        <authorList>
            <person name="Buron-Moles G."/>
            <person name="Chailyan A."/>
            <person name="Dolejs I."/>
            <person name="Forster J."/>
            <person name="Miks M.H."/>
        </authorList>
    </citation>
    <scope>NUCLEOTIDE SEQUENCE [LARGE SCALE GENOMIC DNA]</scope>
    <source>
        <strain evidence="3 4">ATCC 4005</strain>
    </source>
</reference>
<evidence type="ECO:0000313" key="4">
    <source>
        <dbReference type="Proteomes" id="UP000295181"/>
    </source>
</evidence>
<evidence type="ECO:0000256" key="1">
    <source>
        <dbReference type="ARBA" id="ARBA00023125"/>
    </source>
</evidence>
<comment type="caution">
    <text evidence="3">The sequence shown here is derived from an EMBL/GenBank/DDBJ whole genome shotgun (WGS) entry which is preliminary data.</text>
</comment>
<sequence length="164" mass="18678">MYSIGDVAKIMGISTSAIRFYDRKGLLPFVERDDAGRRKFKPNDLNFLEVIDCLKQSGVPIKDIGHFISLCMQGDGTLKQRYDYLDQEEAALQSSIDRMKSQLAFLRYKKWCYKTSVEAGTESIHFAPGSNVVDPKTKSQYQEALQHCTDLRDLIDLKQSKADN</sequence>
<dbReference type="Gene3D" id="1.10.1660.10">
    <property type="match status" value="1"/>
</dbReference>
<proteinExistence type="predicted"/>
<dbReference type="InterPro" id="IPR047057">
    <property type="entry name" value="MerR_fam"/>
</dbReference>
<dbReference type="Proteomes" id="UP000295181">
    <property type="component" value="Unassembled WGS sequence"/>
</dbReference>
<dbReference type="AlphaFoldDB" id="A0A4R5NQM0"/>
<dbReference type="PROSITE" id="PS50937">
    <property type="entry name" value="HTH_MERR_2"/>
    <property type="match status" value="1"/>
</dbReference>
<dbReference type="Pfam" id="PF13411">
    <property type="entry name" value="MerR_1"/>
    <property type="match status" value="1"/>
</dbReference>
<dbReference type="EMBL" id="PUFP01000036">
    <property type="protein sequence ID" value="TDG78595.1"/>
    <property type="molecule type" value="Genomic_DNA"/>
</dbReference>
<dbReference type="RefSeq" id="WP_013728596.1">
    <property type="nucleotide sequence ID" value="NZ_AZDM01000032.1"/>
</dbReference>
<feature type="domain" description="HTH merR-type" evidence="2">
    <location>
        <begin position="1"/>
        <end position="70"/>
    </location>
</feature>
<dbReference type="GO" id="GO:0003677">
    <property type="term" value="F:DNA binding"/>
    <property type="evidence" value="ECO:0007669"/>
    <property type="project" value="UniProtKB-KW"/>
</dbReference>
<accession>A0A4R5NQM0</accession>
<dbReference type="SUPFAM" id="SSF46955">
    <property type="entry name" value="Putative DNA-binding domain"/>
    <property type="match status" value="1"/>
</dbReference>
<dbReference type="InterPro" id="IPR000551">
    <property type="entry name" value="MerR-type_HTH_dom"/>
</dbReference>
<protein>
    <recommendedName>
        <fullName evidence="2">HTH merR-type domain-containing protein</fullName>
    </recommendedName>
</protein>
<name>A0A4R5NQM0_LENBU</name>
<dbReference type="PANTHER" id="PTHR30204">
    <property type="entry name" value="REDOX-CYCLING DRUG-SENSING TRANSCRIPTIONAL ACTIVATOR SOXR"/>
    <property type="match status" value="1"/>
</dbReference>